<dbReference type="AlphaFoldDB" id="A0A7Y0A4W7"/>
<keyword evidence="2" id="KW-1185">Reference proteome</keyword>
<accession>A0A7Y0A4W7</accession>
<proteinExistence type="predicted"/>
<dbReference type="EMBL" id="JABBGF010000001">
    <property type="protein sequence ID" value="NML56719.1"/>
    <property type="molecule type" value="Genomic_DNA"/>
</dbReference>
<dbReference type="Proteomes" id="UP000552615">
    <property type="component" value="Unassembled WGS sequence"/>
</dbReference>
<evidence type="ECO:0000313" key="2">
    <source>
        <dbReference type="Proteomes" id="UP000552615"/>
    </source>
</evidence>
<reference evidence="1 2" key="1">
    <citation type="submission" date="2020-04" db="EMBL/GenBank/DDBJ databases">
        <title>Chryseobacterium sp. RJ-7-14 sp. nov., isolated from Jeju soil.</title>
        <authorList>
            <person name="Dahal R.H."/>
            <person name="Chaudhary D.K."/>
        </authorList>
    </citation>
    <scope>NUCLEOTIDE SEQUENCE [LARGE SCALE GENOMIC DNA]</scope>
    <source>
        <strain evidence="1 2">RJ-7-14</strain>
    </source>
</reference>
<evidence type="ECO:0000313" key="1">
    <source>
        <dbReference type="EMBL" id="NML56719.1"/>
    </source>
</evidence>
<dbReference type="RefSeq" id="WP_169230095.1">
    <property type="nucleotide sequence ID" value="NZ_JABBGF010000001.1"/>
</dbReference>
<organism evidence="1 2">
    <name type="scientific">Chryseobacterium cheonjiense</name>
    <dbReference type="NCBI Taxonomy" id="2728845"/>
    <lineage>
        <taxon>Bacteria</taxon>
        <taxon>Pseudomonadati</taxon>
        <taxon>Bacteroidota</taxon>
        <taxon>Flavobacteriia</taxon>
        <taxon>Flavobacteriales</taxon>
        <taxon>Weeksellaceae</taxon>
        <taxon>Chryseobacterium group</taxon>
        <taxon>Chryseobacterium</taxon>
    </lineage>
</organism>
<comment type="caution">
    <text evidence="1">The sequence shown here is derived from an EMBL/GenBank/DDBJ whole genome shotgun (WGS) entry which is preliminary data.</text>
</comment>
<sequence length="128" mass="15359">MELVDLYIYIDKINGKIVSDFIKNCLEGLKPEYNIFEYPPYFGEIEYETDDYKEMLSFILEKEGREYRFYFENEHDLKRPKGMIFINKDHSAYLGIGVKPSEEKKFVKQFIEKYKVLPTAYYNGAIPY</sequence>
<gene>
    <name evidence="1" type="ORF">HHL20_05120</name>
</gene>
<protein>
    <submittedName>
        <fullName evidence="1">Uncharacterized protein</fullName>
    </submittedName>
</protein>
<name>A0A7Y0A4W7_9FLAO</name>